<dbReference type="GO" id="GO:0018812">
    <property type="term" value="F:3-hydroxyacyl-CoA dehydratase activity"/>
    <property type="evidence" value="ECO:0007669"/>
    <property type="project" value="UniProtKB-EC"/>
</dbReference>
<dbReference type="EC" id="4.2.1.150" evidence="6"/>
<evidence type="ECO:0000313" key="9">
    <source>
        <dbReference type="Proteomes" id="UP000045545"/>
    </source>
</evidence>
<keyword evidence="9" id="KW-1185">Reference proteome</keyword>
<comment type="pathway">
    <text evidence="1">Lipid metabolism; butanoate metabolism.</text>
</comment>
<protein>
    <recommendedName>
        <fullName evidence="6">short-chain-enoyl-CoA hydratase</fullName>
        <ecNumber evidence="6">4.2.1.150</ecNumber>
    </recommendedName>
</protein>
<dbReference type="PROSITE" id="PS00166">
    <property type="entry name" value="ENOYL_COA_HYDRATASE"/>
    <property type="match status" value="1"/>
</dbReference>
<keyword evidence="4" id="KW-0456">Lyase</keyword>
<comment type="similarity">
    <text evidence="2 7">Belongs to the enoyl-CoA hydratase/isomerase family.</text>
</comment>
<dbReference type="SUPFAM" id="SSF52096">
    <property type="entry name" value="ClpP/crotonase"/>
    <property type="match status" value="1"/>
</dbReference>
<evidence type="ECO:0000256" key="7">
    <source>
        <dbReference type="RuleBase" id="RU003707"/>
    </source>
</evidence>
<accession>A0A0E4C970</accession>
<reference evidence="8 9" key="1">
    <citation type="submission" date="2015-03" db="EMBL/GenBank/DDBJ databases">
        <authorList>
            <person name="Murphy D."/>
        </authorList>
    </citation>
    <scope>NUCLEOTIDE SEQUENCE [LARGE SCALE GENOMIC DNA]</scope>
    <source>
        <strain evidence="8 9">OL-4</strain>
    </source>
</reference>
<dbReference type="STRING" id="690567.2037"/>
<dbReference type="FunFam" id="1.10.12.10:FF:000001">
    <property type="entry name" value="Probable enoyl-CoA hydratase, mitochondrial"/>
    <property type="match status" value="1"/>
</dbReference>
<sequence>MEFKTLILEKEGPLAIITFNRPEAMNASNQQSIADLLAATADIEADDNVKAVVIWGGPKVFAAGGDIKYFSEAPPLEMETFIAKCHAVHDRMVASPKPYVAAIAGLALGGGLEIALACDIRIAAEGAIFGLPEINIGIIPGAGGTQRLPRIVGSGWARHLILTGDMIDVDTAYKIGLVTKVVPLDGLLEAAKKQAKALAYKSPMGVRCAKKCISISETADMPTGLAYEQKTWAFLFAGTDRAEGMKAFLEKRKPNYTCR</sequence>
<evidence type="ECO:0000256" key="2">
    <source>
        <dbReference type="ARBA" id="ARBA00005254"/>
    </source>
</evidence>
<dbReference type="Pfam" id="PF00378">
    <property type="entry name" value="ECH_1"/>
    <property type="match status" value="1"/>
</dbReference>
<dbReference type="PANTHER" id="PTHR11941:SF54">
    <property type="entry name" value="ENOYL-COA HYDRATASE, MITOCHONDRIAL"/>
    <property type="match status" value="1"/>
</dbReference>
<dbReference type="Gene3D" id="1.10.12.10">
    <property type="entry name" value="Lyase 2-enoyl-coa Hydratase, Chain A, domain 2"/>
    <property type="match status" value="1"/>
</dbReference>
<evidence type="ECO:0000256" key="5">
    <source>
        <dbReference type="ARBA" id="ARBA00050624"/>
    </source>
</evidence>
<dbReference type="EMBL" id="CGIH01000032">
    <property type="protein sequence ID" value="CFX85441.1"/>
    <property type="molecule type" value="Genomic_DNA"/>
</dbReference>
<dbReference type="PANTHER" id="PTHR11941">
    <property type="entry name" value="ENOYL-COA HYDRATASE-RELATED"/>
    <property type="match status" value="1"/>
</dbReference>
<evidence type="ECO:0000256" key="1">
    <source>
        <dbReference type="ARBA" id="ARBA00005086"/>
    </source>
</evidence>
<dbReference type="InterPro" id="IPR029045">
    <property type="entry name" value="ClpP/crotonase-like_dom_sf"/>
</dbReference>
<organism evidence="8 9">
    <name type="scientific">Syntrophomonas zehnderi OL-4</name>
    <dbReference type="NCBI Taxonomy" id="690567"/>
    <lineage>
        <taxon>Bacteria</taxon>
        <taxon>Bacillati</taxon>
        <taxon>Bacillota</taxon>
        <taxon>Clostridia</taxon>
        <taxon>Eubacteriales</taxon>
        <taxon>Syntrophomonadaceae</taxon>
        <taxon>Syntrophomonas</taxon>
    </lineage>
</organism>
<dbReference type="FunFam" id="3.90.226.10:FF:000009">
    <property type="entry name" value="Carnitinyl-CoA dehydratase"/>
    <property type="match status" value="1"/>
</dbReference>
<comment type="subunit">
    <text evidence="3">Homotetramer.</text>
</comment>
<evidence type="ECO:0000313" key="8">
    <source>
        <dbReference type="EMBL" id="CFX85441.1"/>
    </source>
</evidence>
<evidence type="ECO:0000256" key="6">
    <source>
        <dbReference type="ARBA" id="ARBA00067035"/>
    </source>
</evidence>
<dbReference type="GO" id="GO:0006635">
    <property type="term" value="P:fatty acid beta-oxidation"/>
    <property type="evidence" value="ECO:0007669"/>
    <property type="project" value="TreeGrafter"/>
</dbReference>
<dbReference type="Gene3D" id="3.90.226.10">
    <property type="entry name" value="2-enoyl-CoA Hydratase, Chain A, domain 1"/>
    <property type="match status" value="1"/>
</dbReference>
<dbReference type="InterPro" id="IPR018376">
    <property type="entry name" value="Enoyl-CoA_hyd/isom_CS"/>
</dbReference>
<dbReference type="Proteomes" id="UP000045545">
    <property type="component" value="Unassembled WGS sequence"/>
</dbReference>
<comment type="catalytic activity">
    <reaction evidence="5">
        <text>a short-chain (3S)-3-hydroxyacyl-CoA = a short-chain (2E)-enoyl-CoA + H2O</text>
        <dbReference type="Rhea" id="RHEA:52664"/>
        <dbReference type="ChEBI" id="CHEBI:15377"/>
        <dbReference type="ChEBI" id="CHEBI:87488"/>
        <dbReference type="ChEBI" id="CHEBI:136760"/>
        <dbReference type="EC" id="4.2.1.150"/>
    </reaction>
</comment>
<dbReference type="CDD" id="cd06558">
    <property type="entry name" value="crotonase-like"/>
    <property type="match status" value="1"/>
</dbReference>
<proteinExistence type="inferred from homology"/>
<gene>
    <name evidence="8" type="ORF">2037</name>
</gene>
<evidence type="ECO:0000256" key="4">
    <source>
        <dbReference type="ARBA" id="ARBA00023239"/>
    </source>
</evidence>
<dbReference type="AlphaFoldDB" id="A0A0E4C970"/>
<name>A0A0E4C970_9FIRM</name>
<dbReference type="OrthoDB" id="9775794at2"/>
<dbReference type="InterPro" id="IPR001753">
    <property type="entry name" value="Enoyl-CoA_hydra/iso"/>
</dbReference>
<dbReference type="RefSeq" id="WP_046498452.1">
    <property type="nucleotide sequence ID" value="NZ_CGIH01000032.1"/>
</dbReference>
<evidence type="ECO:0000256" key="3">
    <source>
        <dbReference type="ARBA" id="ARBA00011881"/>
    </source>
</evidence>
<dbReference type="InterPro" id="IPR014748">
    <property type="entry name" value="Enoyl-CoA_hydra_C"/>
</dbReference>